<sequence>MFKESFHSSHQSLLRDNLNGIKSLPLLFPPDKLPSYALMKRGYFNTSRLDRSKNKPICLERPIFLTRRSLVEEDTHTHGQRIGE</sequence>
<accession>A0A1Y0B4F0</accession>
<protein>
    <submittedName>
        <fullName evidence="1">Uncharacterized protein</fullName>
    </submittedName>
</protein>
<keyword evidence="1" id="KW-0496">Mitochondrion</keyword>
<dbReference type="AlphaFoldDB" id="A0A1Y0B4F0"/>
<geneLocation type="mitochondrion" evidence="1"/>
<proteinExistence type="predicted"/>
<dbReference type="EMBL" id="KY774314">
    <property type="protein sequence ID" value="ART32325.1"/>
    <property type="molecule type" value="Genomic_DNA"/>
</dbReference>
<evidence type="ECO:0000313" key="1">
    <source>
        <dbReference type="EMBL" id="ART32325.1"/>
    </source>
</evidence>
<reference evidence="1" key="1">
    <citation type="submission" date="2017-03" db="EMBL/GenBank/DDBJ databases">
        <title>The mitochondrial genome of the carnivorous plant Utricularia reniformis (Lentibulariaceae): structure, comparative analysis and evolutionary landmarks.</title>
        <authorList>
            <person name="Silva S.R."/>
            <person name="Alvarenga D.O."/>
            <person name="Michael T.P."/>
            <person name="Miranda V.F.O."/>
            <person name="Varani A.M."/>
        </authorList>
    </citation>
    <scope>NUCLEOTIDE SEQUENCE</scope>
</reference>
<gene>
    <name evidence="1" type="ORF">AEK19_MT2178</name>
</gene>
<name>A0A1Y0B4F0_9LAMI</name>
<organism evidence="1">
    <name type="scientific">Utricularia reniformis</name>
    <dbReference type="NCBI Taxonomy" id="192314"/>
    <lineage>
        <taxon>Eukaryota</taxon>
        <taxon>Viridiplantae</taxon>
        <taxon>Streptophyta</taxon>
        <taxon>Embryophyta</taxon>
        <taxon>Tracheophyta</taxon>
        <taxon>Spermatophyta</taxon>
        <taxon>Magnoliopsida</taxon>
        <taxon>eudicotyledons</taxon>
        <taxon>Gunneridae</taxon>
        <taxon>Pentapetalae</taxon>
        <taxon>asterids</taxon>
        <taxon>lamiids</taxon>
        <taxon>Lamiales</taxon>
        <taxon>Lentibulariaceae</taxon>
        <taxon>Utricularia</taxon>
    </lineage>
</organism>